<protein>
    <submittedName>
        <fullName evidence="1">Uncharacterized protein</fullName>
    </submittedName>
</protein>
<name>A0A366LX17_9ACTN</name>
<sequence>MLLYLARTPRPRPSRIAAAPGVTERVVYLALAALAAARYPTQVCDGRDGHTVRYMLDTDRPAHVRPRCRVAAMTSVTRPRRRDQPVR</sequence>
<dbReference type="EMBL" id="QMEY01000009">
    <property type="protein sequence ID" value="RBQ18100.1"/>
    <property type="molecule type" value="Genomic_DNA"/>
</dbReference>
<comment type="caution">
    <text evidence="1">The sequence shown here is derived from an EMBL/GenBank/DDBJ whole genome shotgun (WGS) entry which is preliminary data.</text>
</comment>
<dbReference type="Proteomes" id="UP000253303">
    <property type="component" value="Unassembled WGS sequence"/>
</dbReference>
<evidence type="ECO:0000313" key="1">
    <source>
        <dbReference type="EMBL" id="RBQ18100.1"/>
    </source>
</evidence>
<reference evidence="1 2" key="1">
    <citation type="submission" date="2018-06" db="EMBL/GenBank/DDBJ databases">
        <title>Sphaerisporangium craniellae sp. nov., isolated from a marine sponge in the South China Sea.</title>
        <authorList>
            <person name="Li L."/>
        </authorList>
    </citation>
    <scope>NUCLEOTIDE SEQUENCE [LARGE SCALE GENOMIC DNA]</scope>
    <source>
        <strain evidence="1 2">LHW63015</strain>
    </source>
</reference>
<dbReference type="AlphaFoldDB" id="A0A366LX17"/>
<gene>
    <name evidence="1" type="ORF">DP939_22340</name>
</gene>
<keyword evidence="2" id="KW-1185">Reference proteome</keyword>
<evidence type="ECO:0000313" key="2">
    <source>
        <dbReference type="Proteomes" id="UP000253303"/>
    </source>
</evidence>
<accession>A0A366LX17</accession>
<organism evidence="1 2">
    <name type="scientific">Spongiactinospora rosea</name>
    <dbReference type="NCBI Taxonomy" id="2248750"/>
    <lineage>
        <taxon>Bacteria</taxon>
        <taxon>Bacillati</taxon>
        <taxon>Actinomycetota</taxon>
        <taxon>Actinomycetes</taxon>
        <taxon>Streptosporangiales</taxon>
        <taxon>Streptosporangiaceae</taxon>
        <taxon>Spongiactinospora</taxon>
    </lineage>
</organism>
<proteinExistence type="predicted"/>